<evidence type="ECO:0000313" key="2">
    <source>
        <dbReference type="Proteomes" id="UP000034076"/>
    </source>
</evidence>
<name>A0A0M2NC00_9FIRM</name>
<proteinExistence type="predicted"/>
<gene>
    <name evidence="1" type="ORF">CHK_2799</name>
</gene>
<accession>A0A0M2NC00</accession>
<dbReference type="EMBL" id="LAYJ01000123">
    <property type="protein sequence ID" value="KKI49778.1"/>
    <property type="molecule type" value="Genomic_DNA"/>
</dbReference>
<protein>
    <submittedName>
        <fullName evidence="1">Uncharacterized protein</fullName>
    </submittedName>
</protein>
<dbReference type="OrthoDB" id="1683857at2"/>
<evidence type="ECO:0000313" key="1">
    <source>
        <dbReference type="EMBL" id="KKI49778.1"/>
    </source>
</evidence>
<dbReference type="Proteomes" id="UP000034076">
    <property type="component" value="Unassembled WGS sequence"/>
</dbReference>
<sequence length="49" mass="5716">MPYEDGCTFEIDRITNVRQAASPAGGYDLRYTCYFLGQQRYLFLEDDGR</sequence>
<reference evidence="1 2" key="1">
    <citation type="submission" date="2015-04" db="EMBL/GenBank/DDBJ databases">
        <title>Draft genome sequence of bacteremic isolate Catabacter hongkongensis type strain HKU16T.</title>
        <authorList>
            <person name="Lau S.K."/>
            <person name="Teng J.L."/>
            <person name="Huang Y."/>
            <person name="Curreem S.O."/>
            <person name="Tsui S.K."/>
            <person name="Woo P.C."/>
        </authorList>
    </citation>
    <scope>NUCLEOTIDE SEQUENCE [LARGE SCALE GENOMIC DNA]</scope>
    <source>
        <strain evidence="1 2">HKU16</strain>
    </source>
</reference>
<comment type="caution">
    <text evidence="1">The sequence shown here is derived from an EMBL/GenBank/DDBJ whole genome shotgun (WGS) entry which is preliminary data.</text>
</comment>
<dbReference type="AlphaFoldDB" id="A0A0M2NC00"/>
<keyword evidence="2" id="KW-1185">Reference proteome</keyword>
<organism evidence="1 2">
    <name type="scientific">Christensenella hongkongensis</name>
    <dbReference type="NCBI Taxonomy" id="270498"/>
    <lineage>
        <taxon>Bacteria</taxon>
        <taxon>Bacillati</taxon>
        <taxon>Bacillota</taxon>
        <taxon>Clostridia</taxon>
        <taxon>Christensenellales</taxon>
        <taxon>Christensenellaceae</taxon>
        <taxon>Christensenella</taxon>
    </lineage>
</organism>
<dbReference type="RefSeq" id="WP_160295684.1">
    <property type="nucleotide sequence ID" value="NZ_LAYJ01000123.1"/>
</dbReference>
<dbReference type="STRING" id="270498.CHK_2799"/>